<dbReference type="EMBL" id="HACG01041413">
    <property type="protein sequence ID" value="CEK88278.1"/>
    <property type="molecule type" value="Transcribed_RNA"/>
</dbReference>
<reference evidence="1" key="1">
    <citation type="submission" date="2014-12" db="EMBL/GenBank/DDBJ databases">
        <title>Insight into the proteome of Arion vulgaris.</title>
        <authorList>
            <person name="Aradska J."/>
            <person name="Bulat T."/>
            <person name="Smidak R."/>
            <person name="Sarate P."/>
            <person name="Gangsoo J."/>
            <person name="Sialana F."/>
            <person name="Bilban M."/>
            <person name="Lubec G."/>
        </authorList>
    </citation>
    <scope>NUCLEOTIDE SEQUENCE</scope>
    <source>
        <tissue evidence="1">Skin</tissue>
    </source>
</reference>
<protein>
    <submittedName>
        <fullName evidence="1">Uncharacterized protein</fullName>
    </submittedName>
</protein>
<dbReference type="EMBL" id="HACG01041410">
    <property type="protein sequence ID" value="CEK88275.1"/>
    <property type="molecule type" value="Transcribed_RNA"/>
</dbReference>
<dbReference type="EMBL" id="HACG01041409">
    <property type="protein sequence ID" value="CEK88274.1"/>
    <property type="molecule type" value="Transcribed_RNA"/>
</dbReference>
<sequence length="49" mass="5584">MNQRLNTRTENSSEVGVQLARITRDTDNRKANFHAKIRGTVTTIDIANR</sequence>
<proteinExistence type="predicted"/>
<gene>
    <name evidence="1" type="primary">ORF164336</name>
    <name evidence="2" type="synonym">ORF164339</name>
    <name evidence="3" type="synonym">ORF164353</name>
</gene>
<evidence type="ECO:0000313" key="2">
    <source>
        <dbReference type="EMBL" id="CEK88275.1"/>
    </source>
</evidence>
<evidence type="ECO:0000313" key="1">
    <source>
        <dbReference type="EMBL" id="CEK88274.1"/>
    </source>
</evidence>
<evidence type="ECO:0000313" key="3">
    <source>
        <dbReference type="EMBL" id="CEK88278.1"/>
    </source>
</evidence>
<dbReference type="AlphaFoldDB" id="A0A0B7B4J3"/>
<accession>A0A0B7B4J3</accession>
<organism evidence="1">
    <name type="scientific">Arion vulgaris</name>
    <dbReference type="NCBI Taxonomy" id="1028688"/>
    <lineage>
        <taxon>Eukaryota</taxon>
        <taxon>Metazoa</taxon>
        <taxon>Spiralia</taxon>
        <taxon>Lophotrochozoa</taxon>
        <taxon>Mollusca</taxon>
        <taxon>Gastropoda</taxon>
        <taxon>Heterobranchia</taxon>
        <taxon>Euthyneura</taxon>
        <taxon>Panpulmonata</taxon>
        <taxon>Eupulmonata</taxon>
        <taxon>Stylommatophora</taxon>
        <taxon>Helicina</taxon>
        <taxon>Arionoidea</taxon>
        <taxon>Arionidae</taxon>
        <taxon>Arion</taxon>
    </lineage>
</organism>
<name>A0A0B7B4J3_9EUPU</name>